<dbReference type="SUPFAM" id="SSF47473">
    <property type="entry name" value="EF-hand"/>
    <property type="match status" value="1"/>
</dbReference>
<dbReference type="Proteomes" id="UP001632038">
    <property type="component" value="Unassembled WGS sequence"/>
</dbReference>
<dbReference type="GO" id="GO:0016874">
    <property type="term" value="F:ligase activity"/>
    <property type="evidence" value="ECO:0007669"/>
    <property type="project" value="UniProtKB-KW"/>
</dbReference>
<sequence>MPTSWRGIPLLVGNRSILQGFHHRKPMRIRRSSHKLNKVSQAKSSVAMDDFVPVKPDVIQGGITTKELRTVMRLLGQKKPTEAEPQDMINEVDVDGNSTIDFSEFLNLMARKMNDTDSEEELKEAFRVFDKDQNGYFNNLEDTKLTIDTHGWVHTGDLGHFDDDGQLLVVDRIKELIKYKGFQLSSKFPDAEAGEIPAAYVVRASNSSITEEDIKNFISDKGPTEKEQIDVQGDIAYDSGVHHRRDGVRDGDGIEDKLIKLLF</sequence>
<reference evidence="5" key="1">
    <citation type="journal article" date="2024" name="IScience">
        <title>Strigolactones Initiate the Formation of Haustorium-like Structures in Castilleja.</title>
        <authorList>
            <person name="Buerger M."/>
            <person name="Peterson D."/>
            <person name="Chory J."/>
        </authorList>
    </citation>
    <scope>NUCLEOTIDE SEQUENCE [LARGE SCALE GENOMIC DNA]</scope>
</reference>
<feature type="domain" description="EF-hand" evidence="3">
    <location>
        <begin position="117"/>
        <end position="152"/>
    </location>
</feature>
<evidence type="ECO:0000259" key="3">
    <source>
        <dbReference type="PROSITE" id="PS50222"/>
    </source>
</evidence>
<dbReference type="PANTHER" id="PTHR24096">
    <property type="entry name" value="LONG-CHAIN-FATTY-ACID--COA LIGASE"/>
    <property type="match status" value="1"/>
</dbReference>
<dbReference type="AlphaFoldDB" id="A0ABD3E259"/>
<feature type="domain" description="EF-hand" evidence="3">
    <location>
        <begin position="80"/>
        <end position="115"/>
    </location>
</feature>
<name>A0ABD3E259_9LAMI</name>
<dbReference type="InterPro" id="IPR042099">
    <property type="entry name" value="ANL_N_sf"/>
</dbReference>
<dbReference type="InterPro" id="IPR011992">
    <property type="entry name" value="EF-hand-dom_pair"/>
</dbReference>
<gene>
    <name evidence="4" type="ORF">CASFOL_004993</name>
</gene>
<dbReference type="CDD" id="cd00051">
    <property type="entry name" value="EFh"/>
    <property type="match status" value="1"/>
</dbReference>
<dbReference type="Pfam" id="PF13833">
    <property type="entry name" value="EF-hand_8"/>
    <property type="match status" value="1"/>
</dbReference>
<dbReference type="EMBL" id="JAVIJP010000007">
    <property type="protein sequence ID" value="KAL3648590.1"/>
    <property type="molecule type" value="Genomic_DNA"/>
</dbReference>
<dbReference type="PANTHER" id="PTHR24096:SF425">
    <property type="entry name" value="4-COUMARATE--COA LIGASE-LIKE 7"/>
    <property type="match status" value="1"/>
</dbReference>
<dbReference type="SUPFAM" id="SSF56801">
    <property type="entry name" value="Acetyl-CoA synthetase-like"/>
    <property type="match status" value="1"/>
</dbReference>
<keyword evidence="1" id="KW-0436">Ligase</keyword>
<dbReference type="FunFam" id="1.10.238.10:FF:000527">
    <property type="entry name" value="Calmodulin-3"/>
    <property type="match status" value="1"/>
</dbReference>
<accession>A0ABD3E259</accession>
<dbReference type="Gene3D" id="1.10.238.10">
    <property type="entry name" value="EF-hand"/>
    <property type="match status" value="2"/>
</dbReference>
<keyword evidence="2" id="KW-0677">Repeat</keyword>
<evidence type="ECO:0000313" key="4">
    <source>
        <dbReference type="EMBL" id="KAL3648590.1"/>
    </source>
</evidence>
<dbReference type="PROSITE" id="PS50222">
    <property type="entry name" value="EF_HAND_2"/>
    <property type="match status" value="2"/>
</dbReference>
<organism evidence="4 5">
    <name type="scientific">Castilleja foliolosa</name>
    <dbReference type="NCBI Taxonomy" id="1961234"/>
    <lineage>
        <taxon>Eukaryota</taxon>
        <taxon>Viridiplantae</taxon>
        <taxon>Streptophyta</taxon>
        <taxon>Embryophyta</taxon>
        <taxon>Tracheophyta</taxon>
        <taxon>Spermatophyta</taxon>
        <taxon>Magnoliopsida</taxon>
        <taxon>eudicotyledons</taxon>
        <taxon>Gunneridae</taxon>
        <taxon>Pentapetalae</taxon>
        <taxon>asterids</taxon>
        <taxon>lamiids</taxon>
        <taxon>Lamiales</taxon>
        <taxon>Orobanchaceae</taxon>
        <taxon>Pedicularideae</taxon>
        <taxon>Castillejinae</taxon>
        <taxon>Castilleja</taxon>
    </lineage>
</organism>
<proteinExistence type="predicted"/>
<dbReference type="SMART" id="SM00054">
    <property type="entry name" value="EFh"/>
    <property type="match status" value="2"/>
</dbReference>
<evidence type="ECO:0000313" key="5">
    <source>
        <dbReference type="Proteomes" id="UP001632038"/>
    </source>
</evidence>
<dbReference type="Gene3D" id="3.40.50.12780">
    <property type="entry name" value="N-terminal domain of ligase-like"/>
    <property type="match status" value="1"/>
</dbReference>
<comment type="caution">
    <text evidence="4">The sequence shown here is derived from an EMBL/GenBank/DDBJ whole genome shotgun (WGS) entry which is preliminary data.</text>
</comment>
<dbReference type="InterPro" id="IPR002048">
    <property type="entry name" value="EF_hand_dom"/>
</dbReference>
<keyword evidence="5" id="KW-1185">Reference proteome</keyword>
<protein>
    <recommendedName>
        <fullName evidence="3">EF-hand domain-containing protein</fullName>
    </recommendedName>
</protein>
<evidence type="ECO:0000256" key="1">
    <source>
        <dbReference type="ARBA" id="ARBA00022598"/>
    </source>
</evidence>
<evidence type="ECO:0000256" key="2">
    <source>
        <dbReference type="ARBA" id="ARBA00022737"/>
    </source>
</evidence>